<feature type="compositionally biased region" description="Gly residues" evidence="7">
    <location>
        <begin position="46"/>
        <end position="57"/>
    </location>
</feature>
<evidence type="ECO:0000256" key="4">
    <source>
        <dbReference type="ARBA" id="ARBA00022801"/>
    </source>
</evidence>
<evidence type="ECO:0000256" key="1">
    <source>
        <dbReference type="ARBA" id="ARBA00011076"/>
    </source>
</evidence>
<keyword evidence="5" id="KW-0040">ANK repeat</keyword>
<organism evidence="9 10">
    <name type="scientific">Liparis tanakae</name>
    <name type="common">Tanaka's snailfish</name>
    <dbReference type="NCBI Taxonomy" id="230148"/>
    <lineage>
        <taxon>Eukaryota</taxon>
        <taxon>Metazoa</taxon>
        <taxon>Chordata</taxon>
        <taxon>Craniata</taxon>
        <taxon>Vertebrata</taxon>
        <taxon>Euteleostomi</taxon>
        <taxon>Actinopterygii</taxon>
        <taxon>Neopterygii</taxon>
        <taxon>Teleostei</taxon>
        <taxon>Neoteleostei</taxon>
        <taxon>Acanthomorphata</taxon>
        <taxon>Eupercaria</taxon>
        <taxon>Perciformes</taxon>
        <taxon>Cottioidei</taxon>
        <taxon>Cottales</taxon>
        <taxon>Liparidae</taxon>
        <taxon>Liparis</taxon>
    </lineage>
</organism>
<comment type="similarity">
    <text evidence="1">Belongs to the glutaminase family.</text>
</comment>
<dbReference type="Gene3D" id="3.40.710.10">
    <property type="entry name" value="DD-peptidase/beta-lactamase superfamily"/>
    <property type="match status" value="2"/>
</dbReference>
<keyword evidence="10" id="KW-1185">Reference proteome</keyword>
<evidence type="ECO:0000256" key="5">
    <source>
        <dbReference type="ARBA" id="ARBA00023043"/>
    </source>
</evidence>
<evidence type="ECO:0000256" key="2">
    <source>
        <dbReference type="ARBA" id="ARBA00012918"/>
    </source>
</evidence>
<proteinExistence type="inferred from homology"/>
<dbReference type="EMBL" id="SRLO01000026">
    <property type="protein sequence ID" value="TNN84575.1"/>
    <property type="molecule type" value="Genomic_DNA"/>
</dbReference>
<evidence type="ECO:0000313" key="9">
    <source>
        <dbReference type="EMBL" id="TNN84575.1"/>
    </source>
</evidence>
<dbReference type="InterPro" id="IPR041541">
    <property type="entry name" value="Glutaminase_EF-hand"/>
</dbReference>
<dbReference type="OrthoDB" id="9995210at2759"/>
<dbReference type="AlphaFoldDB" id="A0A4Z2J2K1"/>
<dbReference type="Proteomes" id="UP000314294">
    <property type="component" value="Unassembled WGS sequence"/>
</dbReference>
<dbReference type="SUPFAM" id="SSF56601">
    <property type="entry name" value="beta-lactamase/transpeptidase-like"/>
    <property type="match status" value="1"/>
</dbReference>
<dbReference type="InterPro" id="IPR015868">
    <property type="entry name" value="Glutaminase"/>
</dbReference>
<protein>
    <recommendedName>
        <fullName evidence="2">glutaminase</fullName>
        <ecNumber evidence="2">3.5.1.2</ecNumber>
    </recommendedName>
</protein>
<evidence type="ECO:0000313" key="10">
    <source>
        <dbReference type="Proteomes" id="UP000314294"/>
    </source>
</evidence>
<keyword evidence="3" id="KW-0677">Repeat</keyword>
<evidence type="ECO:0000256" key="7">
    <source>
        <dbReference type="SAM" id="MobiDB-lite"/>
    </source>
</evidence>
<dbReference type="GO" id="GO:0006543">
    <property type="term" value="P:L-glutamine catabolic process"/>
    <property type="evidence" value="ECO:0007669"/>
    <property type="project" value="TreeGrafter"/>
</dbReference>
<dbReference type="GO" id="GO:0006537">
    <property type="term" value="P:glutamate biosynthetic process"/>
    <property type="evidence" value="ECO:0007669"/>
    <property type="project" value="TreeGrafter"/>
</dbReference>
<dbReference type="Pfam" id="PF17959">
    <property type="entry name" value="EF-hand_14"/>
    <property type="match status" value="1"/>
</dbReference>
<dbReference type="FunFam" id="1.10.238.210:FF:000001">
    <property type="entry name" value="Glutaminase kidney isoform, mitochondrial"/>
    <property type="match status" value="1"/>
</dbReference>
<feature type="region of interest" description="Disordered" evidence="7">
    <location>
        <begin position="43"/>
        <end position="85"/>
    </location>
</feature>
<dbReference type="EC" id="3.5.1.2" evidence="2"/>
<dbReference type="PANTHER" id="PTHR12544">
    <property type="entry name" value="GLUTAMINASE"/>
    <property type="match status" value="1"/>
</dbReference>
<reference evidence="9 10" key="1">
    <citation type="submission" date="2019-03" db="EMBL/GenBank/DDBJ databases">
        <title>First draft genome of Liparis tanakae, snailfish: a comprehensive survey of snailfish specific genes.</title>
        <authorList>
            <person name="Kim W."/>
            <person name="Song I."/>
            <person name="Jeong J.-H."/>
            <person name="Kim D."/>
            <person name="Kim S."/>
            <person name="Ryu S."/>
            <person name="Song J.Y."/>
            <person name="Lee S.K."/>
        </authorList>
    </citation>
    <scope>NUCLEOTIDE SEQUENCE [LARGE SCALE GENOMIC DNA]</scope>
    <source>
        <tissue evidence="9">Muscle</tissue>
    </source>
</reference>
<comment type="catalytic activity">
    <reaction evidence="6">
        <text>L-glutamine + H2O = L-glutamate + NH4(+)</text>
        <dbReference type="Rhea" id="RHEA:15889"/>
        <dbReference type="ChEBI" id="CHEBI:15377"/>
        <dbReference type="ChEBI" id="CHEBI:28938"/>
        <dbReference type="ChEBI" id="CHEBI:29985"/>
        <dbReference type="ChEBI" id="CHEBI:58359"/>
        <dbReference type="EC" id="3.5.1.2"/>
    </reaction>
</comment>
<evidence type="ECO:0000256" key="6">
    <source>
        <dbReference type="ARBA" id="ARBA00049534"/>
    </source>
</evidence>
<comment type="caution">
    <text evidence="9">The sequence shown here is derived from an EMBL/GenBank/DDBJ whole genome shotgun (WGS) entry which is preliminary data.</text>
</comment>
<feature type="domain" description="Glutaminase EF-hand" evidence="8">
    <location>
        <begin position="96"/>
        <end position="177"/>
    </location>
</feature>
<dbReference type="PANTHER" id="PTHR12544:SF49">
    <property type="entry name" value="GLUTAMINASE KIDNEY ISOFORM, MITOCHONDRIAL"/>
    <property type="match status" value="1"/>
</dbReference>
<dbReference type="InterPro" id="IPR012338">
    <property type="entry name" value="Beta-lactam/transpept-like"/>
</dbReference>
<name>A0A4Z2J2K1_9TELE</name>
<dbReference type="GO" id="GO:0004359">
    <property type="term" value="F:glutaminase activity"/>
    <property type="evidence" value="ECO:0007669"/>
    <property type="project" value="UniProtKB-EC"/>
</dbReference>
<gene>
    <name evidence="9" type="primary">Gls_4</name>
    <name evidence="9" type="ORF">EYF80_005275</name>
</gene>
<accession>A0A4Z2J2K1</accession>
<evidence type="ECO:0000259" key="8">
    <source>
        <dbReference type="Pfam" id="PF17959"/>
    </source>
</evidence>
<feature type="compositionally biased region" description="Basic and acidic residues" evidence="7">
    <location>
        <begin position="71"/>
        <end position="84"/>
    </location>
</feature>
<dbReference type="Gene3D" id="1.10.238.210">
    <property type="match status" value="1"/>
</dbReference>
<dbReference type="Pfam" id="PF04960">
    <property type="entry name" value="Glutaminase"/>
    <property type="match status" value="2"/>
</dbReference>
<keyword evidence="4" id="KW-0378">Hydrolase</keyword>
<evidence type="ECO:0000256" key="3">
    <source>
        <dbReference type="ARBA" id="ARBA00022737"/>
    </source>
</evidence>
<sequence length="504" mass="55174">MLHFRSTVALKELFQTQLRRPLAGRGGATPAAAAGFCRAAAPDGRAPGGRAPGGRAPGGPQPLARGFCSKGDGHDEAAKDSATEKRRKAGILPSLEDLLFYTIAEGQEKIPAHKFTTALKATGLRTGDPRLKECMDMLKMTVKTTSDGALDRHLFKKCVQSNIVLLTQAFRKKFVIPDFQSFCGHMDELYNNAKTMSGGQVADYIPQLSRFSPDLWAVSLCTVDGQRHTVGDTKVPFYKPHNPMVNAGAIVCTSLIKQGASNAEKFDYVMNFMNKLAGNEYVGFSNATFQSERESGDRNFAIGYYLKEKKCFPEGTDMTSILDFYFQLCSIEVTCESASVMAATLANGGFCPITGERVLSPESVRDTLSLMHSCGMYDFSGQFAFHVGLPAKSGVAGGILLVVPNVMGIMCWSPPLDKLGNSVRGIQFCTDLVSLCNFHNYDNLRHFAKKLDPRREGGDQRNNAGTDHVNWCFLCFRFALSSMDMEQRDYDSRTALHVAAAEDM</sequence>